<dbReference type="VEuPathDB" id="TriTrypDB:TcIL3000_0_18710"/>
<feature type="compositionally biased region" description="Polar residues" evidence="1">
    <location>
        <begin position="58"/>
        <end position="71"/>
    </location>
</feature>
<feature type="compositionally biased region" description="Polar residues" evidence="1">
    <location>
        <begin position="79"/>
        <end position="88"/>
    </location>
</feature>
<evidence type="ECO:0000256" key="1">
    <source>
        <dbReference type="SAM" id="MobiDB-lite"/>
    </source>
</evidence>
<reference evidence="3" key="1">
    <citation type="submission" date="2011-07" db="EMBL/GenBank/DDBJ databases">
        <title>Divergent evolution of antigenic variation in African trypanosomes.</title>
        <authorList>
            <person name="Jackson A.P."/>
            <person name="Berry A."/>
            <person name="Allison H.C."/>
            <person name="Burton P."/>
            <person name="Anderson J."/>
            <person name="Aslett M."/>
            <person name="Brown R."/>
            <person name="Corton N."/>
            <person name="Harris D."/>
            <person name="Hauser H."/>
            <person name="Gamble J."/>
            <person name="Gilderthorp R."/>
            <person name="McQuillan J."/>
            <person name="Quail M.A."/>
            <person name="Sanders M."/>
            <person name="Van Tonder A."/>
            <person name="Ginger M.L."/>
            <person name="Donelson J.E."/>
            <person name="Field M.C."/>
            <person name="Barry J.D."/>
            <person name="Berriman M."/>
            <person name="Hertz-Fowler C."/>
        </authorList>
    </citation>
    <scope>NUCLEOTIDE SEQUENCE [LARGE SCALE GENOMIC DNA]</scope>
    <source>
        <strain evidence="3">IL3000</strain>
    </source>
</reference>
<protein>
    <submittedName>
        <fullName evidence="2">WGS project CAEQ00000000 data, annotated contig 734</fullName>
    </submittedName>
</protein>
<gene>
    <name evidence="2" type="ORF">TCIL3000_0_18710</name>
</gene>
<evidence type="ECO:0000313" key="2">
    <source>
        <dbReference type="EMBL" id="CCD17002.1"/>
    </source>
</evidence>
<accession>F9WI57</accession>
<name>F9WI57_TRYCI</name>
<organism evidence="2 3">
    <name type="scientific">Trypanosoma congolense (strain IL3000)</name>
    <dbReference type="NCBI Taxonomy" id="1068625"/>
    <lineage>
        <taxon>Eukaryota</taxon>
        <taxon>Discoba</taxon>
        <taxon>Euglenozoa</taxon>
        <taxon>Kinetoplastea</taxon>
        <taxon>Metakinetoplastina</taxon>
        <taxon>Trypanosomatida</taxon>
        <taxon>Trypanosomatidae</taxon>
        <taxon>Trypanosoma</taxon>
        <taxon>Nannomonas</taxon>
    </lineage>
</organism>
<proteinExistence type="predicted"/>
<sequence length="228" mass="25412">MLGRLNDNTIKDIRCFVGDGIITLCDWALRAASTLLAWTPRPILDEAVRVARKHPRSPITSGSMSAQSGNEASDKLTHQVASTPSTERQPGGTEDSEMREVVWKVFKSFKGACLVDFLTQECGKTHGACNPNVALAAFLEDPSHYIEEDERRKEAVEKLPEKLHHLKGCIFRDVPFLQAMGITTREQWAYRRFYHEMLTPITNCILSCACGSPLDGGTNKEDTQIVHP</sequence>
<dbReference type="EMBL" id="CAEQ01002530">
    <property type="protein sequence ID" value="CCD17002.1"/>
    <property type="molecule type" value="Genomic_DNA"/>
</dbReference>
<comment type="caution">
    <text evidence="2">The sequence shown here is derived from an EMBL/GenBank/DDBJ whole genome shotgun (WGS) entry which is preliminary data.</text>
</comment>
<keyword evidence="3" id="KW-1185">Reference proteome</keyword>
<dbReference type="AlphaFoldDB" id="F9WI57"/>
<evidence type="ECO:0000313" key="3">
    <source>
        <dbReference type="Proteomes" id="UP000000702"/>
    </source>
</evidence>
<reference evidence="2 3" key="2">
    <citation type="journal article" date="2012" name="Proc. Natl. Acad. Sci. U.S.A.">
        <title>Antigenic diversity is generated by distinct evolutionary mechanisms in African trypanosome species.</title>
        <authorList>
            <person name="Jackson A.P."/>
            <person name="Berry A."/>
            <person name="Aslett M."/>
            <person name="Allison H.C."/>
            <person name="Burton P."/>
            <person name="Vavrova-Anderson J."/>
            <person name="Brown R."/>
            <person name="Browne H."/>
            <person name="Corton N."/>
            <person name="Hauser H."/>
            <person name="Gamble J."/>
            <person name="Gilderthorp R."/>
            <person name="Marcello L."/>
            <person name="McQuillan J."/>
            <person name="Otto T.D."/>
            <person name="Quail M.A."/>
            <person name="Sanders M.J."/>
            <person name="van Tonder A."/>
            <person name="Ginger M.L."/>
            <person name="Field M.C."/>
            <person name="Barry J.D."/>
            <person name="Hertz-Fowler C."/>
            <person name="Berriman M."/>
        </authorList>
    </citation>
    <scope>NUCLEOTIDE SEQUENCE [LARGE SCALE GENOMIC DNA]</scope>
    <source>
        <strain evidence="2 3">IL3000</strain>
    </source>
</reference>
<dbReference type="Proteomes" id="UP000000702">
    <property type="component" value="Unassembled WGS sequence"/>
</dbReference>
<feature type="region of interest" description="Disordered" evidence="1">
    <location>
        <begin position="54"/>
        <end position="96"/>
    </location>
</feature>